<keyword evidence="6" id="KW-0175">Coiled coil</keyword>
<dbReference type="GO" id="GO:0000278">
    <property type="term" value="P:mitotic cell cycle"/>
    <property type="evidence" value="ECO:0007669"/>
    <property type="project" value="TreeGrafter"/>
</dbReference>
<gene>
    <name evidence="15" type="ORF">HGM15179_012095</name>
</gene>
<dbReference type="GO" id="GO:0051301">
    <property type="term" value="P:cell division"/>
    <property type="evidence" value="ECO:0007669"/>
    <property type="project" value="InterPro"/>
</dbReference>
<evidence type="ECO:0000256" key="8">
    <source>
        <dbReference type="ARBA" id="ARBA00023180"/>
    </source>
</evidence>
<dbReference type="AlphaFoldDB" id="A0A8K1GAG9"/>
<dbReference type="PRINTS" id="PR00259">
    <property type="entry name" value="TMFOUR"/>
</dbReference>
<dbReference type="Proteomes" id="UP000796761">
    <property type="component" value="Unassembled WGS sequence"/>
</dbReference>
<dbReference type="FunFam" id="1.10.1450.10:FF:000004">
    <property type="entry name" value="Tetraspanin"/>
    <property type="match status" value="1"/>
</dbReference>
<comment type="similarity">
    <text evidence="2">Belongs to the SKA1 family.</text>
</comment>
<dbReference type="GO" id="GO:0000940">
    <property type="term" value="C:outer kinetochore"/>
    <property type="evidence" value="ECO:0007669"/>
    <property type="project" value="TreeGrafter"/>
</dbReference>
<dbReference type="GO" id="GO:0031110">
    <property type="term" value="P:regulation of microtubule polymerization or depolymerization"/>
    <property type="evidence" value="ECO:0007669"/>
    <property type="project" value="TreeGrafter"/>
</dbReference>
<evidence type="ECO:0000256" key="3">
    <source>
        <dbReference type="ARBA" id="ARBA00006840"/>
    </source>
</evidence>
<evidence type="ECO:0000256" key="5">
    <source>
        <dbReference type="ARBA" id="ARBA00022989"/>
    </source>
</evidence>
<keyword evidence="7 14" id="KW-0472">Membrane</keyword>
<dbReference type="OrthoDB" id="9993879at2759"/>
<dbReference type="Gene3D" id="1.10.1450.10">
    <property type="entry name" value="Tetraspanin"/>
    <property type="match status" value="1"/>
</dbReference>
<evidence type="ECO:0000313" key="16">
    <source>
        <dbReference type="Proteomes" id="UP000796761"/>
    </source>
</evidence>
<feature type="transmembrane region" description="Helical" evidence="14">
    <location>
        <begin position="12"/>
        <end position="34"/>
    </location>
</feature>
<evidence type="ECO:0000256" key="2">
    <source>
        <dbReference type="ARBA" id="ARBA00006836"/>
    </source>
</evidence>
<dbReference type="InterPro" id="IPR042031">
    <property type="entry name" value="SKA1_MBD_sf"/>
</dbReference>
<feature type="transmembrane region" description="Helical" evidence="14">
    <location>
        <begin position="54"/>
        <end position="75"/>
    </location>
</feature>
<evidence type="ECO:0000256" key="12">
    <source>
        <dbReference type="ARBA" id="ARBA00065266"/>
    </source>
</evidence>
<dbReference type="SUPFAM" id="SSF48652">
    <property type="entry name" value="Tetraspanin"/>
    <property type="match status" value="1"/>
</dbReference>
<keyword evidence="5 14" id="KW-1133">Transmembrane helix</keyword>
<dbReference type="GO" id="GO:0008017">
    <property type="term" value="F:microtubule binding"/>
    <property type="evidence" value="ECO:0007669"/>
    <property type="project" value="InterPro"/>
</dbReference>
<dbReference type="InterPro" id="IPR009829">
    <property type="entry name" value="SKA1"/>
</dbReference>
<evidence type="ECO:0000256" key="13">
    <source>
        <dbReference type="ARBA" id="ARBA00072060"/>
    </source>
</evidence>
<keyword evidence="16" id="KW-1185">Reference proteome</keyword>
<dbReference type="Gene3D" id="1.10.10.1890">
    <property type="entry name" value="Ska1 microtubule binding domain-like"/>
    <property type="match status" value="1"/>
</dbReference>
<dbReference type="GO" id="GO:0072686">
    <property type="term" value="C:mitotic spindle"/>
    <property type="evidence" value="ECO:0007669"/>
    <property type="project" value="TreeGrafter"/>
</dbReference>
<sequence length="402" mass="45296">MDCGVITSKTVLLLLSLAFWAAAAGLSYVGAYVINTYKSYDNFLQDKYALLPAVIIICVAVVMFIIGLIGCCATFRESRVGLGLFLAIILVIFIAEVSAFVLGFVYREKVKTDVQGTMQSVFEKYDGKNPESKVVDYLQEQLQCCGVKNYSDWTTTQWFNSSGNHSVPHSCCQQEAKNCTGHLDRPQELNTRGCAQELESGLQSVISYAMLVILGFAIVKDIQKAAERDQKEAQHLLEHVPPYLPKPTQSCVTVPAVKDEGQTKAVEPKHPKKPAKETKVIKEAALITTEEFQSVPTYMKGRITYDQINAVVQQINKAVVDKYKILYQPLKSMSVPARNLYHRFMEEETKDTKGVFFIVEADIKEFTQLKLDKRFHNILNILRHCQRVREIRGSGLIRYVIC</sequence>
<organism evidence="15 16">
    <name type="scientific">Zosterops borbonicus</name>
    <dbReference type="NCBI Taxonomy" id="364589"/>
    <lineage>
        <taxon>Eukaryota</taxon>
        <taxon>Metazoa</taxon>
        <taxon>Chordata</taxon>
        <taxon>Craniata</taxon>
        <taxon>Vertebrata</taxon>
        <taxon>Euteleostomi</taxon>
        <taxon>Archelosauria</taxon>
        <taxon>Archosauria</taxon>
        <taxon>Dinosauria</taxon>
        <taxon>Saurischia</taxon>
        <taxon>Theropoda</taxon>
        <taxon>Coelurosauria</taxon>
        <taxon>Aves</taxon>
        <taxon>Neognathae</taxon>
        <taxon>Neoaves</taxon>
        <taxon>Telluraves</taxon>
        <taxon>Australaves</taxon>
        <taxon>Passeriformes</taxon>
        <taxon>Sylvioidea</taxon>
        <taxon>Zosteropidae</taxon>
        <taxon>Zosterops</taxon>
    </lineage>
</organism>
<protein>
    <recommendedName>
        <fullName evidence="9">SKA complex subunit 1</fullName>
    </recommendedName>
    <alternativeName>
        <fullName evidence="10">Spindle and kinetochore-associated protein 1</fullName>
    </alternativeName>
    <alternativeName>
        <fullName evidence="13">Tetraspanin-3</fullName>
    </alternativeName>
</protein>
<dbReference type="EMBL" id="SWJQ01000390">
    <property type="protein sequence ID" value="TRZ15015.1"/>
    <property type="molecule type" value="Genomic_DNA"/>
</dbReference>
<evidence type="ECO:0000256" key="7">
    <source>
        <dbReference type="ARBA" id="ARBA00023136"/>
    </source>
</evidence>
<evidence type="ECO:0000256" key="14">
    <source>
        <dbReference type="SAM" id="Phobius"/>
    </source>
</evidence>
<feature type="transmembrane region" description="Helical" evidence="14">
    <location>
        <begin position="82"/>
        <end position="106"/>
    </location>
</feature>
<dbReference type="Pfam" id="PF07160">
    <property type="entry name" value="SKA1"/>
    <property type="match status" value="1"/>
</dbReference>
<proteinExistence type="inferred from homology"/>
<comment type="subunit">
    <text evidence="12">Interacts with claudin-11/CLDN11 and integrins.</text>
</comment>
<evidence type="ECO:0000256" key="9">
    <source>
        <dbReference type="ARBA" id="ARBA00047182"/>
    </source>
</evidence>
<dbReference type="PANTHER" id="PTHR28573">
    <property type="entry name" value="SPINDLE AND KINETOCHORE-ASSOCIATED PROTEIN 1"/>
    <property type="match status" value="1"/>
</dbReference>
<evidence type="ECO:0000313" key="15">
    <source>
        <dbReference type="EMBL" id="TRZ15015.1"/>
    </source>
</evidence>
<name>A0A8K1GAG9_9PASS</name>
<dbReference type="PANTHER" id="PTHR28573:SF1">
    <property type="entry name" value="SPINDLE AND KINETOCHORE-ASSOCIATED PROTEIN 1"/>
    <property type="match status" value="1"/>
</dbReference>
<dbReference type="GO" id="GO:0007059">
    <property type="term" value="P:chromosome segregation"/>
    <property type="evidence" value="ECO:0007669"/>
    <property type="project" value="InterPro"/>
</dbReference>
<keyword evidence="8" id="KW-0325">Glycoprotein</keyword>
<comment type="subcellular location">
    <subcellularLocation>
        <location evidence="1">Membrane</location>
        <topology evidence="1">Multi-pass membrane protein</topology>
    </subcellularLocation>
</comment>
<evidence type="ECO:0000256" key="6">
    <source>
        <dbReference type="ARBA" id="ARBA00023054"/>
    </source>
</evidence>
<evidence type="ECO:0000256" key="1">
    <source>
        <dbReference type="ARBA" id="ARBA00004141"/>
    </source>
</evidence>
<keyword evidence="4 14" id="KW-0812">Transmembrane</keyword>
<evidence type="ECO:0000256" key="11">
    <source>
        <dbReference type="ARBA" id="ARBA00055382"/>
    </source>
</evidence>
<dbReference type="GO" id="GO:0016020">
    <property type="term" value="C:membrane"/>
    <property type="evidence" value="ECO:0007669"/>
    <property type="project" value="UniProtKB-SubCell"/>
</dbReference>
<comment type="function">
    <text evidence="11">Regulates the proliferation and migration of oligodendrocytes, a process essential for normal myelination and repair.</text>
</comment>
<dbReference type="InterPro" id="IPR008952">
    <property type="entry name" value="Tetraspanin_EC2_sf"/>
</dbReference>
<comment type="caution">
    <text evidence="15">The sequence shown here is derived from an EMBL/GenBank/DDBJ whole genome shotgun (WGS) entry which is preliminary data.</text>
</comment>
<dbReference type="FunFam" id="1.10.10.1890:FF:000002">
    <property type="entry name" value="Spindle and kinetochore-associated protein 1"/>
    <property type="match status" value="1"/>
</dbReference>
<accession>A0A8K1GAG9</accession>
<dbReference type="GO" id="GO:0005876">
    <property type="term" value="C:spindle microtubule"/>
    <property type="evidence" value="ECO:0007669"/>
    <property type="project" value="TreeGrafter"/>
</dbReference>
<evidence type="ECO:0000256" key="4">
    <source>
        <dbReference type="ARBA" id="ARBA00022692"/>
    </source>
</evidence>
<comment type="similarity">
    <text evidence="3">Belongs to the tetraspanin (TM4SF) family.</text>
</comment>
<evidence type="ECO:0000256" key="10">
    <source>
        <dbReference type="ARBA" id="ARBA00047202"/>
    </source>
</evidence>
<reference evidence="15" key="1">
    <citation type="submission" date="2019-04" db="EMBL/GenBank/DDBJ databases">
        <title>Genome assembly of Zosterops borbonicus 15179.</title>
        <authorList>
            <person name="Leroy T."/>
            <person name="Anselmetti Y."/>
            <person name="Tilak M.-K."/>
            <person name="Nabholz B."/>
        </authorList>
    </citation>
    <scope>NUCLEOTIDE SEQUENCE</scope>
    <source>
        <strain evidence="15">HGM_15179</strain>
        <tissue evidence="15">Muscle</tissue>
    </source>
</reference>